<evidence type="ECO:0000313" key="3">
    <source>
        <dbReference type="EMBL" id="NVH57168.1"/>
    </source>
</evidence>
<evidence type="ECO:0000313" key="4">
    <source>
        <dbReference type="Proteomes" id="UP000528555"/>
    </source>
</evidence>
<feature type="domain" description="DUF2344" evidence="1">
    <location>
        <begin position="2"/>
        <end position="198"/>
    </location>
</feature>
<proteinExistence type="predicted"/>
<name>A0A850HAW7_9FIRM</name>
<dbReference type="EMBL" id="JAAIUO010000001">
    <property type="protein sequence ID" value="NSK13703.1"/>
    <property type="molecule type" value="Genomic_DNA"/>
</dbReference>
<sequence length="255" mass="28955">MKARIKFRKYGVMRFIGHLDVMRYFQKAMRRADIPIAFTSGYSPHMIMSFAQPLGVGVTSDGEYLDIELKESISSEKAVKQLNAVMVEGIDIVSFIQIPEDKKASGMTIVAAAEYKVSFLKSAKSAYETISVRDALSEKGDAERLVHNFLKLDQIMVLKKSKKQEREIDIKPLIYRMEVEGEQLHLFLAAGSEENLKPDLVMEAFFKFLGTTKEETPVHYHRLEVYAKNPNDGKDTDMTQFVSLESLGNLIPEFN</sequence>
<dbReference type="EMBL" id="JAAITX010000001">
    <property type="protein sequence ID" value="NVH57168.1"/>
    <property type="molecule type" value="Genomic_DNA"/>
</dbReference>
<evidence type="ECO:0000313" key="2">
    <source>
        <dbReference type="EMBL" id="NSK13703.1"/>
    </source>
</evidence>
<dbReference type="Proteomes" id="UP000528555">
    <property type="component" value="Unassembled WGS sequence"/>
</dbReference>
<reference evidence="3" key="2">
    <citation type="submission" date="2020-02" db="EMBL/GenBank/DDBJ databases">
        <authorList>
            <person name="Littmann E."/>
            <person name="Sorbara M."/>
        </authorList>
    </citation>
    <scope>NUCLEOTIDE SEQUENCE</scope>
    <source>
        <strain evidence="3">MSK.17.11</strain>
        <strain evidence="2">MSK.17.38</strain>
    </source>
</reference>
<protein>
    <submittedName>
        <fullName evidence="3">DUF2344 domain-containing protein</fullName>
    </submittedName>
</protein>
<dbReference type="InterPro" id="IPR018768">
    <property type="entry name" value="DUF2344"/>
</dbReference>
<organism evidence="3 4">
    <name type="scientific">Dorea phocaeensis</name>
    <dbReference type="NCBI Taxonomy" id="2040291"/>
    <lineage>
        <taxon>Bacteria</taxon>
        <taxon>Bacillati</taxon>
        <taxon>Bacillota</taxon>
        <taxon>Clostridia</taxon>
        <taxon>Lachnospirales</taxon>
        <taxon>Lachnospiraceae</taxon>
        <taxon>Dorea</taxon>
    </lineage>
</organism>
<dbReference type="RefSeq" id="WP_173814247.1">
    <property type="nucleotide sequence ID" value="NZ_JAAITX010000001.1"/>
</dbReference>
<accession>A0A850HAW7</accession>
<dbReference type="NCBIfam" id="TIGR03936">
    <property type="entry name" value="sam_1_link_chp"/>
    <property type="match status" value="1"/>
</dbReference>
<evidence type="ECO:0000313" key="5">
    <source>
        <dbReference type="Proteomes" id="UP000701680"/>
    </source>
</evidence>
<dbReference type="AlphaFoldDB" id="A0A850HAW7"/>
<comment type="caution">
    <text evidence="3">The sequence shown here is derived from an EMBL/GenBank/DDBJ whole genome shotgun (WGS) entry which is preliminary data.</text>
</comment>
<dbReference type="Pfam" id="PF10105">
    <property type="entry name" value="DUF2344"/>
    <property type="match status" value="1"/>
</dbReference>
<dbReference type="Proteomes" id="UP000701680">
    <property type="component" value="Unassembled WGS sequence"/>
</dbReference>
<evidence type="ECO:0000259" key="1">
    <source>
        <dbReference type="Pfam" id="PF10105"/>
    </source>
</evidence>
<reference evidence="4 5" key="1">
    <citation type="journal article" date="2020" name="Cell Host Microbe">
        <title>Functional and Genomic Variation between Human-Derived Isolates of Lachnospiraceae Reveals Inter- and Intra-Species Diversity.</title>
        <authorList>
            <person name="Sorbara M.T."/>
            <person name="Littmann E.R."/>
            <person name="Fontana E."/>
            <person name="Moody T.U."/>
            <person name="Kohout C.E."/>
            <person name="Gjonbalaj M."/>
            <person name="Eaton V."/>
            <person name="Seok R."/>
            <person name="Leiner I.M."/>
            <person name="Pamer E.G."/>
        </authorList>
    </citation>
    <scope>NUCLEOTIDE SEQUENCE [LARGE SCALE GENOMIC DNA]</scope>
    <source>
        <strain evidence="3 4">MSK.17.11</strain>
        <strain evidence="2 5">MSK.17.38</strain>
    </source>
</reference>
<keyword evidence="4" id="KW-1185">Reference proteome</keyword>
<gene>
    <name evidence="3" type="ORF">G5A66_00610</name>
    <name evidence="2" type="ORF">G5A75_02200</name>
</gene>